<evidence type="ECO:0000313" key="2">
    <source>
        <dbReference type="EMBL" id="KAK6296362.1"/>
    </source>
</evidence>
<accession>A0AAN8QNQ2</accession>
<feature type="region of interest" description="Disordered" evidence="1">
    <location>
        <begin position="21"/>
        <end position="45"/>
    </location>
</feature>
<comment type="caution">
    <text evidence="2">The sequence shown here is derived from an EMBL/GenBank/DDBJ whole genome shotgun (WGS) entry which is preliminary data.</text>
</comment>
<proteinExistence type="predicted"/>
<dbReference type="EMBL" id="JAGTTL010000032">
    <property type="protein sequence ID" value="KAK6296362.1"/>
    <property type="molecule type" value="Genomic_DNA"/>
</dbReference>
<organism evidence="2 3">
    <name type="scientific">Coregonus suidteri</name>
    <dbReference type="NCBI Taxonomy" id="861788"/>
    <lineage>
        <taxon>Eukaryota</taxon>
        <taxon>Metazoa</taxon>
        <taxon>Chordata</taxon>
        <taxon>Craniata</taxon>
        <taxon>Vertebrata</taxon>
        <taxon>Euteleostomi</taxon>
        <taxon>Actinopterygii</taxon>
        <taxon>Neopterygii</taxon>
        <taxon>Teleostei</taxon>
        <taxon>Protacanthopterygii</taxon>
        <taxon>Salmoniformes</taxon>
        <taxon>Salmonidae</taxon>
        <taxon>Coregoninae</taxon>
        <taxon>Coregonus</taxon>
    </lineage>
</organism>
<dbReference type="Proteomes" id="UP001356427">
    <property type="component" value="Unassembled WGS sequence"/>
</dbReference>
<reference evidence="2 3" key="1">
    <citation type="submission" date="2021-04" db="EMBL/GenBank/DDBJ databases">
        <authorList>
            <person name="De Guttry C."/>
            <person name="Zahm M."/>
            <person name="Klopp C."/>
            <person name="Cabau C."/>
            <person name="Louis A."/>
            <person name="Berthelot C."/>
            <person name="Parey E."/>
            <person name="Roest Crollius H."/>
            <person name="Montfort J."/>
            <person name="Robinson-Rechavi M."/>
            <person name="Bucao C."/>
            <person name="Bouchez O."/>
            <person name="Gislard M."/>
            <person name="Lluch J."/>
            <person name="Milhes M."/>
            <person name="Lampietro C."/>
            <person name="Lopez Roques C."/>
            <person name="Donnadieu C."/>
            <person name="Braasch I."/>
            <person name="Desvignes T."/>
            <person name="Postlethwait J."/>
            <person name="Bobe J."/>
            <person name="Wedekind C."/>
            <person name="Guiguen Y."/>
        </authorList>
    </citation>
    <scope>NUCLEOTIDE SEQUENCE [LARGE SCALE GENOMIC DNA]</scope>
    <source>
        <strain evidence="2">Cs_M1</strain>
        <tissue evidence="2">Blood</tissue>
    </source>
</reference>
<sequence>MPASSHIAEVLEHWKRRWAARTESGVRRRTQAMSRSSSSKRKSRFSSLWVLDTTSKKKTKVHPHHQPGLC</sequence>
<evidence type="ECO:0000313" key="3">
    <source>
        <dbReference type="Proteomes" id="UP001356427"/>
    </source>
</evidence>
<keyword evidence="3" id="KW-1185">Reference proteome</keyword>
<gene>
    <name evidence="2" type="ORF">J4Q44_G00325040</name>
</gene>
<evidence type="ECO:0000256" key="1">
    <source>
        <dbReference type="SAM" id="MobiDB-lite"/>
    </source>
</evidence>
<dbReference type="AlphaFoldDB" id="A0AAN8QNQ2"/>
<name>A0AAN8QNQ2_9TELE</name>
<protein>
    <submittedName>
        <fullName evidence="2">Uncharacterized protein</fullName>
    </submittedName>
</protein>